<sequence length="135" mass="15198">MVDSCLADAIIYELWVGSNGTSAHKIYYSDLPWPIGKIMYLKQVHVVKQILGITKENVEIRKEDIYTNANDAFTALSTRSGEQAYFFDNMPTSLDAVFVEHALFTLYVLVFLSLLGGSDDAELELDEDDDSVDYD</sequence>
<name>A0A2G3ABL8_CAPAN</name>
<gene>
    <name evidence="1" type="ORF">T459_06762</name>
</gene>
<evidence type="ECO:0000313" key="2">
    <source>
        <dbReference type="Proteomes" id="UP000222542"/>
    </source>
</evidence>
<keyword evidence="2" id="KW-1185">Reference proteome</keyword>
<reference evidence="1 2" key="1">
    <citation type="journal article" date="2014" name="Nat. Genet.">
        <title>Genome sequence of the hot pepper provides insights into the evolution of pungency in Capsicum species.</title>
        <authorList>
            <person name="Kim S."/>
            <person name="Park M."/>
            <person name="Yeom S.I."/>
            <person name="Kim Y.M."/>
            <person name="Lee J.M."/>
            <person name="Lee H.A."/>
            <person name="Seo E."/>
            <person name="Choi J."/>
            <person name="Cheong K."/>
            <person name="Kim K.T."/>
            <person name="Jung K."/>
            <person name="Lee G.W."/>
            <person name="Oh S.K."/>
            <person name="Bae C."/>
            <person name="Kim S.B."/>
            <person name="Lee H.Y."/>
            <person name="Kim S.Y."/>
            <person name="Kim M.S."/>
            <person name="Kang B.C."/>
            <person name="Jo Y.D."/>
            <person name="Yang H.B."/>
            <person name="Jeong H.J."/>
            <person name="Kang W.H."/>
            <person name="Kwon J.K."/>
            <person name="Shin C."/>
            <person name="Lim J.Y."/>
            <person name="Park J.H."/>
            <person name="Huh J.H."/>
            <person name="Kim J.S."/>
            <person name="Kim B.D."/>
            <person name="Cohen O."/>
            <person name="Paran I."/>
            <person name="Suh M.C."/>
            <person name="Lee S.B."/>
            <person name="Kim Y.K."/>
            <person name="Shin Y."/>
            <person name="Noh S.J."/>
            <person name="Park J."/>
            <person name="Seo Y.S."/>
            <person name="Kwon S.Y."/>
            <person name="Kim H.A."/>
            <person name="Park J.M."/>
            <person name="Kim H.J."/>
            <person name="Choi S.B."/>
            <person name="Bosland P.W."/>
            <person name="Reeves G."/>
            <person name="Jo S.H."/>
            <person name="Lee B.W."/>
            <person name="Cho H.T."/>
            <person name="Choi H.S."/>
            <person name="Lee M.S."/>
            <person name="Yu Y."/>
            <person name="Do Choi Y."/>
            <person name="Park B.S."/>
            <person name="van Deynze A."/>
            <person name="Ashrafi H."/>
            <person name="Hill T."/>
            <person name="Kim W.T."/>
            <person name="Pai H.S."/>
            <person name="Ahn H.K."/>
            <person name="Yeam I."/>
            <person name="Giovannoni J.J."/>
            <person name="Rose J.K."/>
            <person name="Sorensen I."/>
            <person name="Lee S.J."/>
            <person name="Kim R.W."/>
            <person name="Choi I.Y."/>
            <person name="Choi B.S."/>
            <person name="Lim J.S."/>
            <person name="Lee Y.H."/>
            <person name="Choi D."/>
        </authorList>
    </citation>
    <scope>NUCLEOTIDE SEQUENCE [LARGE SCALE GENOMIC DNA]</scope>
    <source>
        <strain evidence="2">cv. CM334</strain>
    </source>
</reference>
<dbReference type="GO" id="GO:0001401">
    <property type="term" value="C:SAM complex"/>
    <property type="evidence" value="ECO:0000318"/>
    <property type="project" value="GO_Central"/>
</dbReference>
<dbReference type="Proteomes" id="UP000222542">
    <property type="component" value="Unassembled WGS sequence"/>
</dbReference>
<evidence type="ECO:0008006" key="3">
    <source>
        <dbReference type="Google" id="ProtNLM"/>
    </source>
</evidence>
<organism evidence="1 2">
    <name type="scientific">Capsicum annuum</name>
    <name type="common">Capsicum pepper</name>
    <dbReference type="NCBI Taxonomy" id="4072"/>
    <lineage>
        <taxon>Eukaryota</taxon>
        <taxon>Viridiplantae</taxon>
        <taxon>Streptophyta</taxon>
        <taxon>Embryophyta</taxon>
        <taxon>Tracheophyta</taxon>
        <taxon>Spermatophyta</taxon>
        <taxon>Magnoliopsida</taxon>
        <taxon>eudicotyledons</taxon>
        <taxon>Gunneridae</taxon>
        <taxon>Pentapetalae</taxon>
        <taxon>asterids</taxon>
        <taxon>lamiids</taxon>
        <taxon>Solanales</taxon>
        <taxon>Solanaceae</taxon>
        <taxon>Solanoideae</taxon>
        <taxon>Capsiceae</taxon>
        <taxon>Capsicum</taxon>
    </lineage>
</organism>
<dbReference type="STRING" id="4072.A0A2G3ABL8"/>
<dbReference type="InterPro" id="IPR050931">
    <property type="entry name" value="Mito_Protein_Transport_Metaxin"/>
</dbReference>
<dbReference type="AlphaFoldDB" id="A0A2G3ABL8"/>
<comment type="caution">
    <text evidence="1">The sequence shown here is derived from an EMBL/GenBank/DDBJ whole genome shotgun (WGS) entry which is preliminary data.</text>
</comment>
<proteinExistence type="predicted"/>
<dbReference type="OMA" id="VEHALFT"/>
<evidence type="ECO:0000313" key="1">
    <source>
        <dbReference type="EMBL" id="PHT91649.1"/>
    </source>
</evidence>
<dbReference type="GO" id="GO:0006626">
    <property type="term" value="P:protein targeting to mitochondrion"/>
    <property type="evidence" value="ECO:0000318"/>
    <property type="project" value="GO_Central"/>
</dbReference>
<protein>
    <recommendedName>
        <fullName evidence="3">Metaxin glutathione S-transferase domain-containing protein</fullName>
    </recommendedName>
</protein>
<dbReference type="PANTHER" id="PTHR12289">
    <property type="entry name" value="METAXIN RELATED"/>
    <property type="match status" value="1"/>
</dbReference>
<dbReference type="PANTHER" id="PTHR12289:SF41">
    <property type="entry name" value="FAILED AXON CONNECTIONS-RELATED"/>
    <property type="match status" value="1"/>
</dbReference>
<reference evidence="1 2" key="2">
    <citation type="journal article" date="2017" name="Genome Biol.">
        <title>New reference genome sequences of hot pepper reveal the massive evolution of plant disease-resistance genes by retroduplication.</title>
        <authorList>
            <person name="Kim S."/>
            <person name="Park J."/>
            <person name="Yeom S.I."/>
            <person name="Kim Y.M."/>
            <person name="Seo E."/>
            <person name="Kim K.T."/>
            <person name="Kim M.S."/>
            <person name="Lee J.M."/>
            <person name="Cheong K."/>
            <person name="Shin H.S."/>
            <person name="Kim S.B."/>
            <person name="Han K."/>
            <person name="Lee J."/>
            <person name="Park M."/>
            <person name="Lee H.A."/>
            <person name="Lee H.Y."/>
            <person name="Lee Y."/>
            <person name="Oh S."/>
            <person name="Lee J.H."/>
            <person name="Choi E."/>
            <person name="Choi E."/>
            <person name="Lee S.E."/>
            <person name="Jeon J."/>
            <person name="Kim H."/>
            <person name="Choi G."/>
            <person name="Song H."/>
            <person name="Lee J."/>
            <person name="Lee S.C."/>
            <person name="Kwon J.K."/>
            <person name="Lee H.Y."/>
            <person name="Koo N."/>
            <person name="Hong Y."/>
            <person name="Kim R.W."/>
            <person name="Kang W.H."/>
            <person name="Huh J.H."/>
            <person name="Kang B.C."/>
            <person name="Yang T.J."/>
            <person name="Lee Y.H."/>
            <person name="Bennetzen J.L."/>
            <person name="Choi D."/>
        </authorList>
    </citation>
    <scope>NUCLEOTIDE SEQUENCE [LARGE SCALE GENOMIC DNA]</scope>
    <source>
        <strain evidence="2">cv. CM334</strain>
    </source>
</reference>
<accession>A0A2G3ABL8</accession>
<dbReference type="EMBL" id="AYRZ02000002">
    <property type="protein sequence ID" value="PHT91649.1"/>
    <property type="molecule type" value="Genomic_DNA"/>
</dbReference>
<dbReference type="Gramene" id="PHT91649">
    <property type="protein sequence ID" value="PHT91649"/>
    <property type="gene ID" value="T459_06762"/>
</dbReference>